<dbReference type="PANTHER" id="PTHR34222">
    <property type="entry name" value="GAG_PRE-INTEGRS DOMAIN-CONTAINING PROTEIN"/>
    <property type="match status" value="1"/>
</dbReference>
<organism evidence="4">
    <name type="scientific">Citrus limon</name>
    <name type="common">Lemon</name>
    <name type="synonym">Citrus medica var. limon</name>
    <dbReference type="NCBI Taxonomy" id="2708"/>
    <lineage>
        <taxon>Eukaryota</taxon>
        <taxon>Viridiplantae</taxon>
        <taxon>Streptophyta</taxon>
        <taxon>Embryophyta</taxon>
        <taxon>Tracheophyta</taxon>
        <taxon>Spermatophyta</taxon>
        <taxon>Magnoliopsida</taxon>
        <taxon>eudicotyledons</taxon>
        <taxon>Gunneridae</taxon>
        <taxon>Pentapetalae</taxon>
        <taxon>rosids</taxon>
        <taxon>malvids</taxon>
        <taxon>Sapindales</taxon>
        <taxon>Rutaceae</taxon>
        <taxon>Aurantioideae</taxon>
        <taxon>Citrus</taxon>
    </lineage>
</organism>
<proteinExistence type="predicted"/>
<dbReference type="Pfam" id="PF13976">
    <property type="entry name" value="gag_pre-integrs"/>
    <property type="match status" value="1"/>
</dbReference>
<sequence length="490" mass="55615">MVTAWLINSMDSIIGKTFMYLKTARDVWEAIRETYSDLENQSQLYELNTHMWKMQQGNRDVTAYYNDMMAVWQELDLFEDEQWENSNDSARYKEKVERGRVFVFLAGLNKELDEVRGRILGKKPLPTIREVFSEVRREEARRQVMLKNNDEPKINSEGSALVARGTDSGGKQKPRCDYCRKSWHTRESCWMLHGKPKKKTGSDTKSGGDVRAFQANSTDPGQQSSSESLPFTKEQIEHLHKMFHSQSLEKSNLSCSLAQSGNSFIAALACTKFHGSWILDSGATDHMTGNSQLFSSYIPCAGNQKVKIANGSLATVAGKGTITISPSLVLKNVLHVPHLSYNLLSISKLTFDHNCQVIFQSSCCKFQDLTSGKMIGGAKMGGRLYFFNNGSTYGRQDLQTCFNSISVVNDSKIMLWHYRLGHPNFQYLKLLLPKLFMNKNPSVFRCESCELAKHHRAIFQSQPYKKSKPFTMIHSNVWGPSRVPTFSGKR</sequence>
<dbReference type="PANTHER" id="PTHR34222:SF40">
    <property type="match status" value="1"/>
</dbReference>
<protein>
    <submittedName>
        <fullName evidence="4">Uncharacterized protein</fullName>
    </submittedName>
</protein>
<dbReference type="InterPro" id="IPR025724">
    <property type="entry name" value="GAG-pre-integrase_dom"/>
</dbReference>
<dbReference type="InterPro" id="IPR054722">
    <property type="entry name" value="PolX-like_BBD"/>
</dbReference>
<dbReference type="Pfam" id="PF22936">
    <property type="entry name" value="Pol_BBD"/>
    <property type="match status" value="1"/>
</dbReference>
<reference evidence="4" key="1">
    <citation type="submission" date="2016-12" db="EMBL/GenBank/DDBJ databases">
        <title>Transcriptomic, proteomic, and metabolomic analysis of Citrus limon response to graft inoculation by Candidatus Liberibacter asiaticus.</title>
        <authorList>
            <person name="Ramsey J."/>
            <person name="Chin E."/>
            <person name="Chavez J."/>
            <person name="Saha S."/>
            <person name="Mischuk D."/>
            <person name="Mahoney J."/>
            <person name="Mohr J."/>
            <person name="Robison F."/>
            <person name="Godfrey K."/>
            <person name="Levesque C."/>
            <person name="Foster L."/>
            <person name="Xu Y."/>
            <person name="Strickler S."/>
            <person name="Fernandez-Pozo N."/>
            <person name="Polek M.L."/>
            <person name="Giovannoni J."/>
            <person name="Mueller L.A."/>
            <person name="Slupsky C."/>
            <person name="Bruce J."/>
            <person name="Cilia M."/>
        </authorList>
    </citation>
    <scope>NUCLEOTIDE SEQUENCE</scope>
</reference>
<evidence type="ECO:0000259" key="2">
    <source>
        <dbReference type="Pfam" id="PF13976"/>
    </source>
</evidence>
<dbReference type="AlphaFoldDB" id="A0A1S8ADA3"/>
<feature type="region of interest" description="Disordered" evidence="1">
    <location>
        <begin position="193"/>
        <end position="228"/>
    </location>
</feature>
<dbReference type="EMBL" id="GFAY01000217">
    <property type="protein sequence ID" value="JAV45433.1"/>
    <property type="molecule type" value="Transcribed_RNA"/>
</dbReference>
<name>A0A1S8ADA3_CITLI</name>
<feature type="domain" description="Retrovirus-related Pol polyprotein from transposon TNT 1-94-like beta-barrel" evidence="3">
    <location>
        <begin position="277"/>
        <end position="350"/>
    </location>
</feature>
<accession>A0A1S8ADA3</accession>
<evidence type="ECO:0000313" key="4">
    <source>
        <dbReference type="EMBL" id="JAV45433.1"/>
    </source>
</evidence>
<evidence type="ECO:0000256" key="1">
    <source>
        <dbReference type="SAM" id="MobiDB-lite"/>
    </source>
</evidence>
<feature type="domain" description="GAG-pre-integrase" evidence="2">
    <location>
        <begin position="400"/>
        <end position="454"/>
    </location>
</feature>
<feature type="compositionally biased region" description="Polar residues" evidence="1">
    <location>
        <begin position="214"/>
        <end position="228"/>
    </location>
</feature>
<evidence type="ECO:0000259" key="3">
    <source>
        <dbReference type="Pfam" id="PF22936"/>
    </source>
</evidence>